<accession>A0A371BI13</accession>
<name>A0A371BI13_9SPHN</name>
<dbReference type="InterPro" id="IPR019734">
    <property type="entry name" value="TPR_rpt"/>
</dbReference>
<dbReference type="Pfam" id="PF13432">
    <property type="entry name" value="TPR_16"/>
    <property type="match status" value="3"/>
</dbReference>
<sequence>MTRKQHQPFSAIVRTVLVLALLSTASVAVTAERNGNDKARAALESAEAYIAQKNWRSARVELLNATAADPRWADAHIRLAEVALQLFDGVTAKAELQRAEALGVDSEQITHLKAHALWLTGDPEQAEEMLTRSPIAREHLPYAYRILGRVQIARGDTDAASTSFDEGLALAPNDSQLWTEIGRLRIVISNQGGAIQALDRAVELDPANIRALELRGRMMRSQFGMLAALPWFERGLQIDPNDVPLLEEYGVTLGEAGRYQDMLAQARKILTLDTKNARAFYMQSVIAARAGNYALARNLADKMGGPFAVLPAPQLLMAVCDYELGNFNKAVDRLGPLLEAQPDNATVRLALARALHRSGDHLAAWSVISPLANRPDADNYSVRLAARIQEALGERGPAAAKLDYGMFLNLRVNGPLPSASQTAAIVDDAARNPGAAAKVIPYIRLLLQEGRVAEARQRAGQLLAGNEGVAEAQLLVGDVETLAGNHAAAAMAYEKARSVKFTADVLPRIVAAHRRAGNTEAATAALQAYIGYNPNDPVAMRLWAYDLLDRREWNEALPWLYRLRQATGPNDIALNANIARALSAVGRHKEAIYAAQLAYYADPANFMATHIYGQTLVAAKVRPKDARDLLRKANKLAPADKAVRRDYLQAFAASG</sequence>
<feature type="signal peptide" evidence="2">
    <location>
        <begin position="1"/>
        <end position="30"/>
    </location>
</feature>
<protein>
    <recommendedName>
        <fullName evidence="5">Tetratricopeptide repeat protein</fullName>
    </recommendedName>
</protein>
<evidence type="ECO:0000256" key="1">
    <source>
        <dbReference type="PROSITE-ProRule" id="PRU00339"/>
    </source>
</evidence>
<feature type="repeat" description="TPR" evidence="1">
    <location>
        <begin position="175"/>
        <end position="208"/>
    </location>
</feature>
<dbReference type="PANTHER" id="PTHR12558:SF13">
    <property type="entry name" value="CELL DIVISION CYCLE PROTEIN 27 HOMOLOG"/>
    <property type="match status" value="1"/>
</dbReference>
<dbReference type="AlphaFoldDB" id="A0A371BI13"/>
<dbReference type="InterPro" id="IPR011990">
    <property type="entry name" value="TPR-like_helical_dom_sf"/>
</dbReference>
<dbReference type="EMBL" id="QRGP01000001">
    <property type="protein sequence ID" value="RDV07011.1"/>
    <property type="molecule type" value="Genomic_DNA"/>
</dbReference>
<dbReference type="PANTHER" id="PTHR12558">
    <property type="entry name" value="CELL DIVISION CYCLE 16,23,27"/>
    <property type="match status" value="1"/>
</dbReference>
<keyword evidence="1" id="KW-0802">TPR repeat</keyword>
<organism evidence="3 4">
    <name type="scientific">Sphingorhabdus pulchriflava</name>
    <dbReference type="NCBI Taxonomy" id="2292257"/>
    <lineage>
        <taxon>Bacteria</taxon>
        <taxon>Pseudomonadati</taxon>
        <taxon>Pseudomonadota</taxon>
        <taxon>Alphaproteobacteria</taxon>
        <taxon>Sphingomonadales</taxon>
        <taxon>Sphingomonadaceae</taxon>
        <taxon>Sphingorhabdus</taxon>
    </lineage>
</organism>
<evidence type="ECO:0000256" key="2">
    <source>
        <dbReference type="SAM" id="SignalP"/>
    </source>
</evidence>
<proteinExistence type="predicted"/>
<reference evidence="4" key="1">
    <citation type="submission" date="2018-08" db="EMBL/GenBank/DDBJ databases">
        <authorList>
            <person name="Kim S.-J."/>
            <person name="Jung G.-Y."/>
        </authorList>
    </citation>
    <scope>NUCLEOTIDE SEQUENCE [LARGE SCALE GENOMIC DNA]</scope>
    <source>
        <strain evidence="4">GY_G</strain>
    </source>
</reference>
<dbReference type="OrthoDB" id="7259535at2"/>
<dbReference type="SMART" id="SM00028">
    <property type="entry name" value="TPR"/>
    <property type="match status" value="7"/>
</dbReference>
<evidence type="ECO:0008006" key="5">
    <source>
        <dbReference type="Google" id="ProtNLM"/>
    </source>
</evidence>
<dbReference type="Gene3D" id="1.25.40.10">
    <property type="entry name" value="Tetratricopeptide repeat domain"/>
    <property type="match status" value="4"/>
</dbReference>
<dbReference type="SUPFAM" id="SSF48452">
    <property type="entry name" value="TPR-like"/>
    <property type="match status" value="3"/>
</dbReference>
<dbReference type="Proteomes" id="UP000263833">
    <property type="component" value="Unassembled WGS sequence"/>
</dbReference>
<evidence type="ECO:0000313" key="4">
    <source>
        <dbReference type="Proteomes" id="UP000263833"/>
    </source>
</evidence>
<feature type="repeat" description="TPR" evidence="1">
    <location>
        <begin position="141"/>
        <end position="174"/>
    </location>
</feature>
<dbReference type="PROSITE" id="PS50005">
    <property type="entry name" value="TPR"/>
    <property type="match status" value="2"/>
</dbReference>
<keyword evidence="4" id="KW-1185">Reference proteome</keyword>
<gene>
    <name evidence="3" type="ORF">DXH95_06385</name>
</gene>
<dbReference type="RefSeq" id="WP_115548558.1">
    <property type="nucleotide sequence ID" value="NZ_QRGP01000001.1"/>
</dbReference>
<feature type="chain" id="PRO_5017035731" description="Tetratricopeptide repeat protein" evidence="2">
    <location>
        <begin position="31"/>
        <end position="655"/>
    </location>
</feature>
<keyword evidence="2" id="KW-0732">Signal</keyword>
<comment type="caution">
    <text evidence="3">The sequence shown here is derived from an EMBL/GenBank/DDBJ whole genome shotgun (WGS) entry which is preliminary data.</text>
</comment>
<evidence type="ECO:0000313" key="3">
    <source>
        <dbReference type="EMBL" id="RDV07011.1"/>
    </source>
</evidence>